<sequence>MGLGFLTDLTENPIQSFHHTASSVICFALRFIPVREGFASVSYQRALFIPCFKRIFHDQTHKLSRFFSPEKSLDRNFRKTSGHFGRFPVSETLFYF</sequence>
<dbReference type="PATRIC" id="fig|178606.4.peg.887"/>
<evidence type="ECO:0000313" key="2">
    <source>
        <dbReference type="Proteomes" id="UP000029452"/>
    </source>
</evidence>
<name>A0A094WCS5_9BACT</name>
<accession>A0A094WCS5</accession>
<organism evidence="1 2">
    <name type="scientific">Leptospirillum ferriphilum</name>
    <dbReference type="NCBI Taxonomy" id="178606"/>
    <lineage>
        <taxon>Bacteria</taxon>
        <taxon>Pseudomonadati</taxon>
        <taxon>Nitrospirota</taxon>
        <taxon>Nitrospiria</taxon>
        <taxon>Nitrospirales</taxon>
        <taxon>Nitrospiraceae</taxon>
        <taxon>Leptospirillum</taxon>
    </lineage>
</organism>
<dbReference type="AlphaFoldDB" id="A0A094WCS5"/>
<protein>
    <submittedName>
        <fullName evidence="1">Uncharacterized protein</fullName>
    </submittedName>
</protein>
<proteinExistence type="predicted"/>
<reference evidence="1 2" key="1">
    <citation type="submission" date="2014-06" db="EMBL/GenBank/DDBJ databases">
        <title>Draft genome sequence of iron oxidizing acidophile Leptospirillum ferriphilum DSM14647.</title>
        <authorList>
            <person name="Cardenas J.P."/>
            <person name="Lazcano M."/>
            <person name="Ossandon F.J."/>
            <person name="Corbett M."/>
            <person name="Holmes D.S."/>
            <person name="Watkin E."/>
        </authorList>
    </citation>
    <scope>NUCLEOTIDE SEQUENCE [LARGE SCALE GENOMIC DNA]</scope>
    <source>
        <strain evidence="1 2">DSM 14647</strain>
    </source>
</reference>
<gene>
    <name evidence="1" type="ORF">LptCag_1078</name>
</gene>
<dbReference type="Proteomes" id="UP000029452">
    <property type="component" value="Unassembled WGS sequence"/>
</dbReference>
<dbReference type="EMBL" id="JPGK01000003">
    <property type="protein sequence ID" value="KGA94315.1"/>
    <property type="molecule type" value="Genomic_DNA"/>
</dbReference>
<evidence type="ECO:0000313" key="1">
    <source>
        <dbReference type="EMBL" id="KGA94315.1"/>
    </source>
</evidence>
<comment type="caution">
    <text evidence="1">The sequence shown here is derived from an EMBL/GenBank/DDBJ whole genome shotgun (WGS) entry which is preliminary data.</text>
</comment>